<comment type="catalytic activity">
    <reaction evidence="4">
        <text>N-terminal L-aspartyl-[protein] + L-leucyl-tRNA(Leu) = N-terminal L-leucyl-L-aspartyl-[protein] + tRNA(Leu) + H(+)</text>
        <dbReference type="Rhea" id="RHEA:50420"/>
        <dbReference type="Rhea" id="RHEA-COMP:9613"/>
        <dbReference type="Rhea" id="RHEA-COMP:9622"/>
        <dbReference type="Rhea" id="RHEA-COMP:12669"/>
        <dbReference type="Rhea" id="RHEA-COMP:12674"/>
        <dbReference type="ChEBI" id="CHEBI:15378"/>
        <dbReference type="ChEBI" id="CHEBI:64720"/>
        <dbReference type="ChEBI" id="CHEBI:78442"/>
        <dbReference type="ChEBI" id="CHEBI:78494"/>
        <dbReference type="ChEBI" id="CHEBI:133042"/>
        <dbReference type="EC" id="2.3.2.29"/>
    </reaction>
</comment>
<feature type="domain" description="N-end rule aminoacyl transferase C-terminal" evidence="6">
    <location>
        <begin position="108"/>
        <end position="229"/>
    </location>
</feature>
<comment type="function">
    <text evidence="4">Functions in the N-end rule pathway of protein degradation where it conjugates Leu from its aminoacyl-tRNA to the N-termini of proteins containing an N-terminal aspartate or glutamate.</text>
</comment>
<reference evidence="7 8" key="1">
    <citation type="journal article" date="2013" name="Antonie Van Leeuwenhoek">
        <title>Dongia rigui sp. nov., isolated from freshwater of a large wetland in Korea.</title>
        <authorList>
            <person name="Baik K.S."/>
            <person name="Hwang Y.M."/>
            <person name="Choi J.S."/>
            <person name="Kwon J."/>
            <person name="Seong C.N."/>
        </authorList>
    </citation>
    <scope>NUCLEOTIDE SEQUENCE [LARGE SCALE GENOMIC DNA]</scope>
    <source>
        <strain evidence="7 8">04SU4-P</strain>
    </source>
</reference>
<evidence type="ECO:0000259" key="6">
    <source>
        <dbReference type="Pfam" id="PF04377"/>
    </source>
</evidence>
<dbReference type="NCBIfam" id="NF002343">
    <property type="entry name" value="PRK01305.1-4"/>
    <property type="match status" value="1"/>
</dbReference>
<keyword evidence="2 4" id="KW-0808">Transferase</keyword>
<dbReference type="PANTHER" id="PTHR21367:SF1">
    <property type="entry name" value="ARGINYL-TRNA--PROTEIN TRANSFERASE 1"/>
    <property type="match status" value="1"/>
</dbReference>
<protein>
    <recommendedName>
        <fullName evidence="4">Aspartate/glutamate leucyltransferase</fullName>
        <ecNumber evidence="4">2.3.2.29</ecNumber>
    </recommendedName>
</protein>
<comment type="similarity">
    <text evidence="4">Belongs to the R-transferase family. Bpt subfamily.</text>
</comment>
<dbReference type="Pfam" id="PF04376">
    <property type="entry name" value="ATE_N"/>
    <property type="match status" value="1"/>
</dbReference>
<dbReference type="EC" id="2.3.2.29" evidence="4"/>
<evidence type="ECO:0000256" key="3">
    <source>
        <dbReference type="ARBA" id="ARBA00023315"/>
    </source>
</evidence>
<evidence type="ECO:0000256" key="4">
    <source>
        <dbReference type="HAMAP-Rule" id="MF_00689"/>
    </source>
</evidence>
<dbReference type="InterPro" id="IPR007472">
    <property type="entry name" value="N-end_Aminoacyl_Trfase_C"/>
</dbReference>
<dbReference type="InterPro" id="IPR030700">
    <property type="entry name" value="N-end_Aminoacyl_Trfase"/>
</dbReference>
<dbReference type="RefSeq" id="WP_320501516.1">
    <property type="nucleotide sequence ID" value="NZ_JAXCLX010000002.1"/>
</dbReference>
<dbReference type="HAMAP" id="MF_00689">
    <property type="entry name" value="Bpt"/>
    <property type="match status" value="1"/>
</dbReference>
<comment type="subcellular location">
    <subcellularLocation>
        <location evidence="4">Cytoplasm</location>
    </subcellularLocation>
</comment>
<dbReference type="InterPro" id="IPR017138">
    <property type="entry name" value="Asp_Glu_LeuTrfase"/>
</dbReference>
<dbReference type="EMBL" id="JAXCLX010000002">
    <property type="protein sequence ID" value="MDY0873048.1"/>
    <property type="molecule type" value="Genomic_DNA"/>
</dbReference>
<comment type="caution">
    <text evidence="7">The sequence shown here is derived from an EMBL/GenBank/DDBJ whole genome shotgun (WGS) entry which is preliminary data.</text>
</comment>
<comment type="catalytic activity">
    <reaction evidence="4">
        <text>N-terminal L-glutamyl-[protein] + L-leucyl-tRNA(Leu) = N-terminal L-leucyl-L-glutamyl-[protein] + tRNA(Leu) + H(+)</text>
        <dbReference type="Rhea" id="RHEA:50412"/>
        <dbReference type="Rhea" id="RHEA-COMP:9613"/>
        <dbReference type="Rhea" id="RHEA-COMP:9622"/>
        <dbReference type="Rhea" id="RHEA-COMP:12664"/>
        <dbReference type="Rhea" id="RHEA-COMP:12668"/>
        <dbReference type="ChEBI" id="CHEBI:15378"/>
        <dbReference type="ChEBI" id="CHEBI:64721"/>
        <dbReference type="ChEBI" id="CHEBI:78442"/>
        <dbReference type="ChEBI" id="CHEBI:78494"/>
        <dbReference type="ChEBI" id="CHEBI:133041"/>
        <dbReference type="EC" id="2.3.2.29"/>
    </reaction>
</comment>
<dbReference type="PIRSF" id="PIRSF037208">
    <property type="entry name" value="ATE_pro_prd"/>
    <property type="match status" value="1"/>
</dbReference>
<sequence length="242" mass="27477">MSVQSRSFPISFMVTTEVPCPYLPERMERKIITELSGSQASDLFELLSRAGFRRSHSIAYRPACAGCQACVPVRIDIANFHPSRSLRKVLARNADLVTEIRPAHPTQEQYQLFSRYLDLRHNDGEMVGMGPQDYASMIADSPIDTRMIEFRDGARNLIAACLTDWSSDGISAVYSFFAADRASNSLGSLVVLRLIELARQTGLPYLYLGYWVRGSQKMDYKRRFQPLERYGPDGWQPLRLEP</sequence>
<evidence type="ECO:0000313" key="7">
    <source>
        <dbReference type="EMBL" id="MDY0873048.1"/>
    </source>
</evidence>
<keyword evidence="3 4" id="KW-0012">Acyltransferase</keyword>
<dbReference type="NCBIfam" id="NF002341">
    <property type="entry name" value="PRK01305.1-1"/>
    <property type="match status" value="1"/>
</dbReference>
<gene>
    <name evidence="4" type="primary">bpt</name>
    <name evidence="7" type="ORF">SMD31_13985</name>
</gene>
<keyword evidence="1 4" id="KW-0963">Cytoplasm</keyword>
<evidence type="ECO:0000313" key="8">
    <source>
        <dbReference type="Proteomes" id="UP001271769"/>
    </source>
</evidence>
<dbReference type="SUPFAM" id="SSF55729">
    <property type="entry name" value="Acyl-CoA N-acyltransferases (Nat)"/>
    <property type="match status" value="1"/>
</dbReference>
<keyword evidence="8" id="KW-1185">Reference proteome</keyword>
<dbReference type="Pfam" id="PF04377">
    <property type="entry name" value="ATE_C"/>
    <property type="match status" value="1"/>
</dbReference>
<accession>A0ABU5E2B7</accession>
<dbReference type="NCBIfam" id="NF002342">
    <property type="entry name" value="PRK01305.1-3"/>
    <property type="match status" value="1"/>
</dbReference>
<evidence type="ECO:0000259" key="5">
    <source>
        <dbReference type="Pfam" id="PF04376"/>
    </source>
</evidence>
<dbReference type="GO" id="GO:0004057">
    <property type="term" value="F:arginyl-tRNA--protein transferase activity"/>
    <property type="evidence" value="ECO:0007669"/>
    <property type="project" value="UniProtKB-EC"/>
</dbReference>
<feature type="domain" description="N-end aminoacyl transferase N-terminal" evidence="5">
    <location>
        <begin position="19"/>
        <end position="88"/>
    </location>
</feature>
<dbReference type="NCBIfam" id="NF002346">
    <property type="entry name" value="PRK01305.2-3"/>
    <property type="match status" value="1"/>
</dbReference>
<dbReference type="InterPro" id="IPR016181">
    <property type="entry name" value="Acyl_CoA_acyltransferase"/>
</dbReference>
<dbReference type="Proteomes" id="UP001271769">
    <property type="component" value="Unassembled WGS sequence"/>
</dbReference>
<proteinExistence type="inferred from homology"/>
<name>A0ABU5E2B7_9PROT</name>
<dbReference type="PANTHER" id="PTHR21367">
    <property type="entry name" value="ARGININE-TRNA-PROTEIN TRANSFERASE 1"/>
    <property type="match status" value="1"/>
</dbReference>
<evidence type="ECO:0000256" key="2">
    <source>
        <dbReference type="ARBA" id="ARBA00022679"/>
    </source>
</evidence>
<dbReference type="InterPro" id="IPR007471">
    <property type="entry name" value="N-end_Aminoacyl_Trfase_N"/>
</dbReference>
<organism evidence="7 8">
    <name type="scientific">Dongia rigui</name>
    <dbReference type="NCBI Taxonomy" id="940149"/>
    <lineage>
        <taxon>Bacteria</taxon>
        <taxon>Pseudomonadati</taxon>
        <taxon>Pseudomonadota</taxon>
        <taxon>Alphaproteobacteria</taxon>
        <taxon>Rhodospirillales</taxon>
        <taxon>Dongiaceae</taxon>
        <taxon>Dongia</taxon>
    </lineage>
</organism>
<evidence type="ECO:0000256" key="1">
    <source>
        <dbReference type="ARBA" id="ARBA00022490"/>
    </source>
</evidence>